<dbReference type="EMBL" id="JAGPXC010000003">
    <property type="protein sequence ID" value="KAH6655252.1"/>
    <property type="molecule type" value="Genomic_DNA"/>
</dbReference>
<feature type="domain" description="2EXR" evidence="2">
    <location>
        <begin position="17"/>
        <end position="118"/>
    </location>
</feature>
<organism evidence="3 4">
    <name type="scientific">Truncatella angustata</name>
    <dbReference type="NCBI Taxonomy" id="152316"/>
    <lineage>
        <taxon>Eukaryota</taxon>
        <taxon>Fungi</taxon>
        <taxon>Dikarya</taxon>
        <taxon>Ascomycota</taxon>
        <taxon>Pezizomycotina</taxon>
        <taxon>Sordariomycetes</taxon>
        <taxon>Xylariomycetidae</taxon>
        <taxon>Amphisphaeriales</taxon>
        <taxon>Sporocadaceae</taxon>
        <taxon>Truncatella</taxon>
    </lineage>
</organism>
<protein>
    <recommendedName>
        <fullName evidence="2">2EXR domain-containing protein</fullName>
    </recommendedName>
</protein>
<evidence type="ECO:0000313" key="4">
    <source>
        <dbReference type="Proteomes" id="UP000758603"/>
    </source>
</evidence>
<comment type="caution">
    <text evidence="3">The sequence shown here is derived from an EMBL/GenBank/DDBJ whole genome shotgun (WGS) entry which is preliminary data.</text>
</comment>
<dbReference type="PANTHER" id="PTHR35910">
    <property type="entry name" value="2EXR DOMAIN-CONTAINING PROTEIN"/>
    <property type="match status" value="1"/>
</dbReference>
<reference evidence="3" key="1">
    <citation type="journal article" date="2021" name="Nat. Commun.">
        <title>Genetic determinants of endophytism in the Arabidopsis root mycobiome.</title>
        <authorList>
            <person name="Mesny F."/>
            <person name="Miyauchi S."/>
            <person name="Thiergart T."/>
            <person name="Pickel B."/>
            <person name="Atanasova L."/>
            <person name="Karlsson M."/>
            <person name="Huettel B."/>
            <person name="Barry K.W."/>
            <person name="Haridas S."/>
            <person name="Chen C."/>
            <person name="Bauer D."/>
            <person name="Andreopoulos W."/>
            <person name="Pangilinan J."/>
            <person name="LaButti K."/>
            <person name="Riley R."/>
            <person name="Lipzen A."/>
            <person name="Clum A."/>
            <person name="Drula E."/>
            <person name="Henrissat B."/>
            <person name="Kohler A."/>
            <person name="Grigoriev I.V."/>
            <person name="Martin F.M."/>
            <person name="Hacquard S."/>
        </authorList>
    </citation>
    <scope>NUCLEOTIDE SEQUENCE</scope>
    <source>
        <strain evidence="3">MPI-SDFR-AT-0073</strain>
    </source>
</reference>
<evidence type="ECO:0000313" key="3">
    <source>
        <dbReference type="EMBL" id="KAH6655252.1"/>
    </source>
</evidence>
<sequence length="253" mass="28866">MESVASHNYTTQSSPSFTRFGDLPPELRIKIWQTAMPEARTVVVNSPLSHKETSPQSLENALLQQNDDAEAWTSHTEIPALLHVNAEARHEALIHYQLSFGVGQHSPRIYIDFSKDTLFIGNAELTPGRSPLWAKTTDLEKLERLAVVPEGAWRVLRYKRVNFDRLQKLIFVHDILNSKLSPTSQLVEDEALDEVEELVERIEQAQRSSPVVQQSEEEMKKRMQAAREELDTLMMVLPTQWEKEPIIATAIFA</sequence>
<accession>A0A9P8ZYK1</accession>
<evidence type="ECO:0000259" key="2">
    <source>
        <dbReference type="Pfam" id="PF20150"/>
    </source>
</evidence>
<dbReference type="OrthoDB" id="3546385at2759"/>
<keyword evidence="1" id="KW-0175">Coiled coil</keyword>
<evidence type="ECO:0000256" key="1">
    <source>
        <dbReference type="SAM" id="Coils"/>
    </source>
</evidence>
<dbReference type="AlphaFoldDB" id="A0A9P8ZYK1"/>
<proteinExistence type="predicted"/>
<feature type="coiled-coil region" evidence="1">
    <location>
        <begin position="188"/>
        <end position="236"/>
    </location>
</feature>
<gene>
    <name evidence="3" type="ORF">BKA67DRAFT_560009</name>
</gene>
<dbReference type="Proteomes" id="UP000758603">
    <property type="component" value="Unassembled WGS sequence"/>
</dbReference>
<keyword evidence="4" id="KW-1185">Reference proteome</keyword>
<name>A0A9P8ZYK1_9PEZI</name>
<dbReference type="RefSeq" id="XP_045959517.1">
    <property type="nucleotide sequence ID" value="XM_046102432.1"/>
</dbReference>
<dbReference type="Pfam" id="PF20150">
    <property type="entry name" value="2EXR"/>
    <property type="match status" value="1"/>
</dbReference>
<dbReference type="PANTHER" id="PTHR35910:SF6">
    <property type="entry name" value="2EXR DOMAIN-CONTAINING PROTEIN"/>
    <property type="match status" value="1"/>
</dbReference>
<dbReference type="GeneID" id="70131324"/>
<dbReference type="InterPro" id="IPR045518">
    <property type="entry name" value="2EXR"/>
</dbReference>